<evidence type="ECO:0000313" key="2">
    <source>
        <dbReference type="EMBL" id="GLQ68466.1"/>
    </source>
</evidence>
<dbReference type="InterPro" id="IPR027417">
    <property type="entry name" value="P-loop_NTPase"/>
</dbReference>
<comment type="caution">
    <text evidence="2">The sequence shown here is derived from an EMBL/GenBank/DDBJ whole genome shotgun (WGS) entry which is preliminary data.</text>
</comment>
<proteinExistence type="predicted"/>
<dbReference type="InterPro" id="IPR003959">
    <property type="entry name" value="ATPase_AAA_core"/>
</dbReference>
<gene>
    <name evidence="2" type="ORF">GCM10007866_09140</name>
</gene>
<accession>A0ABQ5WY70</accession>
<dbReference type="PANTHER" id="PTHR43581">
    <property type="entry name" value="ATP/GTP PHOSPHATASE"/>
    <property type="match status" value="1"/>
</dbReference>
<evidence type="ECO:0000259" key="1">
    <source>
        <dbReference type="SMART" id="SM00382"/>
    </source>
</evidence>
<dbReference type="SMART" id="SM00382">
    <property type="entry name" value="AAA"/>
    <property type="match status" value="1"/>
</dbReference>
<sequence length="655" mass="73221">MRISLSNNYKSIPAFDSIELPNFTVIIGLNGTGKSQLLEAIKSRKVDCDALAPEMLGRLSQENPSAVILTNTSLKLDSDLYIEKNIEDNGLLKDNFEKNRNEAIKKIDNDVKNIFINTKYRDLSTLEITKKPIEEIILALGGSEIDEIIKNNIETILSSFNSSLFSHSNKLELRKIQNQIHRVTNNSGIEARFLSFDDVIGFGSWGIQNIFHYKLTKLFYGYRNEYIENIKKSPQGGRPASNDWLTDSEFQNKFGIPPWEQISASMKLFDLNYRCAPPGVRKIDPVVLYFERLDEEGTHVEFSSLSAGEKVLVLLSISMLNIDSSRVIIQKPPLLLLDEIDASLHPAVLHQWIKTIQDKVVGKMGIPCIMTTHSPVTVALAPEEALFEMRRENIPLSKISTREALNKLTVGLPSMEVDFTQRRQIFVEADVDAEAYDRLHTLMKAKLQLRRSLNFLSTGIKNKQGIEQGTGCAAVGKVVSGLADFGSLSTFGLLDWDGDRTPSGRIHILAQGTHYAFDNVILHPLLIGLLLIRNRKPPSENLPPFVGIDRLKSTRLQEIADAVQSKLKYPAGASEEKVPVKFVNDLIIMTDEAFCQSNGHKMEEALSTAFPSLKQFTMQKGKLALAVIDQVLEDCPDLCPKPLAEAFRTLSEANP</sequence>
<organism evidence="2 3">
    <name type="scientific">Gluconobacter albidus</name>
    <dbReference type="NCBI Taxonomy" id="318683"/>
    <lineage>
        <taxon>Bacteria</taxon>
        <taxon>Pseudomonadati</taxon>
        <taxon>Pseudomonadota</taxon>
        <taxon>Alphaproteobacteria</taxon>
        <taxon>Acetobacterales</taxon>
        <taxon>Acetobacteraceae</taxon>
        <taxon>Gluconobacter</taxon>
    </lineage>
</organism>
<dbReference type="InterPro" id="IPR051396">
    <property type="entry name" value="Bact_Antivir_Def_Nuclease"/>
</dbReference>
<name>A0ABQ5WY70_9PROT</name>
<feature type="domain" description="AAA+ ATPase" evidence="1">
    <location>
        <begin position="20"/>
        <end position="400"/>
    </location>
</feature>
<dbReference type="Pfam" id="PF13304">
    <property type="entry name" value="AAA_21"/>
    <property type="match status" value="1"/>
</dbReference>
<reference evidence="3" key="1">
    <citation type="journal article" date="2019" name="Int. J. Syst. Evol. Microbiol.">
        <title>The Global Catalogue of Microorganisms (GCM) 10K type strain sequencing project: providing services to taxonomists for standard genome sequencing and annotation.</title>
        <authorList>
            <consortium name="The Broad Institute Genomics Platform"/>
            <consortium name="The Broad Institute Genome Sequencing Center for Infectious Disease"/>
            <person name="Wu L."/>
            <person name="Ma J."/>
        </authorList>
    </citation>
    <scope>NUCLEOTIDE SEQUENCE [LARGE SCALE GENOMIC DNA]</scope>
    <source>
        <strain evidence="3">NBRC 3250</strain>
    </source>
</reference>
<dbReference type="CDD" id="cd00267">
    <property type="entry name" value="ABC_ATPase"/>
    <property type="match status" value="1"/>
</dbReference>
<dbReference type="Gene3D" id="3.40.50.300">
    <property type="entry name" value="P-loop containing nucleotide triphosphate hydrolases"/>
    <property type="match status" value="1"/>
</dbReference>
<dbReference type="PANTHER" id="PTHR43581:SF2">
    <property type="entry name" value="EXCINUCLEASE ATPASE SUBUNIT"/>
    <property type="match status" value="1"/>
</dbReference>
<dbReference type="SUPFAM" id="SSF52540">
    <property type="entry name" value="P-loop containing nucleoside triphosphate hydrolases"/>
    <property type="match status" value="1"/>
</dbReference>
<dbReference type="Proteomes" id="UP001156672">
    <property type="component" value="Unassembled WGS sequence"/>
</dbReference>
<dbReference type="InterPro" id="IPR003593">
    <property type="entry name" value="AAA+_ATPase"/>
</dbReference>
<dbReference type="RefSeq" id="WP_082790614.1">
    <property type="nucleotide sequence ID" value="NZ_BEWL01000001.1"/>
</dbReference>
<keyword evidence="3" id="KW-1185">Reference proteome</keyword>
<evidence type="ECO:0000313" key="3">
    <source>
        <dbReference type="Proteomes" id="UP001156672"/>
    </source>
</evidence>
<protein>
    <recommendedName>
        <fullName evidence="1">AAA+ ATPase domain-containing protein</fullName>
    </recommendedName>
</protein>
<dbReference type="EMBL" id="BSNW01000006">
    <property type="protein sequence ID" value="GLQ68466.1"/>
    <property type="molecule type" value="Genomic_DNA"/>
</dbReference>